<organism evidence="1 2">
    <name type="scientific">Ceraceosorus bombacis</name>
    <dbReference type="NCBI Taxonomy" id="401625"/>
    <lineage>
        <taxon>Eukaryota</taxon>
        <taxon>Fungi</taxon>
        <taxon>Dikarya</taxon>
        <taxon>Basidiomycota</taxon>
        <taxon>Ustilaginomycotina</taxon>
        <taxon>Exobasidiomycetes</taxon>
        <taxon>Ceraceosorales</taxon>
        <taxon>Ceraceosoraceae</taxon>
        <taxon>Ceraceosorus</taxon>
    </lineage>
</organism>
<proteinExistence type="predicted"/>
<dbReference type="AlphaFoldDB" id="A0A0P1BAA3"/>
<sequence>MTKLALADAENAAAAAAAAQLSHLFISHFNAQVKHEAAHLREWSTGSARLVDMVQQGLTPVQMRHSLGTAEQMRRSFDRIQIKHHLLQHPLDYAPFARFVDKEKANGSLVGDPAWESEPGSKKNTLQAQIGKMLSKLQEAVFKGLESADMAACITPLIHLLESVDQETLRSCIFNMPNAPLIPSGPALHSSPAPSTDLAIAHHVRGTGLLDALAEALKQSGTRAFQDARFQEAMRDSELAAVGSVRSTALCNAAAAALACNRFDDALEFCRGALLSSAASRDLVCDRQAAMDLAVGREVVPSSVMDPTIRWKLLIRQGRALSALALDAKAKSEEDKAKAHATEAKQSLTAAISANPSAASVARQELAKLLQEFPTQ</sequence>
<dbReference type="Proteomes" id="UP000054845">
    <property type="component" value="Unassembled WGS sequence"/>
</dbReference>
<dbReference type="SUPFAM" id="SSF48452">
    <property type="entry name" value="TPR-like"/>
    <property type="match status" value="1"/>
</dbReference>
<accession>A0A0P1BAA3</accession>
<name>A0A0P1BAA3_9BASI</name>
<dbReference type="InterPro" id="IPR011990">
    <property type="entry name" value="TPR-like_helical_dom_sf"/>
</dbReference>
<evidence type="ECO:0000313" key="1">
    <source>
        <dbReference type="EMBL" id="CEH12246.1"/>
    </source>
</evidence>
<dbReference type="EMBL" id="CCYA01000118">
    <property type="protein sequence ID" value="CEH12246.1"/>
    <property type="molecule type" value="Genomic_DNA"/>
</dbReference>
<reference evidence="1 2" key="1">
    <citation type="submission" date="2014-09" db="EMBL/GenBank/DDBJ databases">
        <authorList>
            <person name="Magalhaes I.L.F."/>
            <person name="Oliveira U."/>
            <person name="Santos F.R."/>
            <person name="Vidigal T.H.D.A."/>
            <person name="Brescovit A.D."/>
            <person name="Santos A.J."/>
        </authorList>
    </citation>
    <scope>NUCLEOTIDE SEQUENCE [LARGE SCALE GENOMIC DNA]</scope>
</reference>
<evidence type="ECO:0000313" key="2">
    <source>
        <dbReference type="Proteomes" id="UP000054845"/>
    </source>
</evidence>
<dbReference type="Gene3D" id="1.25.40.10">
    <property type="entry name" value="Tetratricopeptide repeat domain"/>
    <property type="match status" value="1"/>
</dbReference>
<protein>
    <submittedName>
        <fullName evidence="1">Tetratricopeptide-like helical</fullName>
    </submittedName>
</protein>
<keyword evidence="2" id="KW-1185">Reference proteome</keyword>